<organism evidence="2 3">
    <name type="scientific">Eleutherodactylus coqui</name>
    <name type="common">Puerto Rican coqui</name>
    <dbReference type="NCBI Taxonomy" id="57060"/>
    <lineage>
        <taxon>Eukaryota</taxon>
        <taxon>Metazoa</taxon>
        <taxon>Chordata</taxon>
        <taxon>Craniata</taxon>
        <taxon>Vertebrata</taxon>
        <taxon>Euteleostomi</taxon>
        <taxon>Amphibia</taxon>
        <taxon>Batrachia</taxon>
        <taxon>Anura</taxon>
        <taxon>Neobatrachia</taxon>
        <taxon>Hyloidea</taxon>
        <taxon>Eleutherodactylidae</taxon>
        <taxon>Eleutherodactylinae</taxon>
        <taxon>Eleutherodactylus</taxon>
        <taxon>Eleutherodactylus</taxon>
    </lineage>
</organism>
<evidence type="ECO:0000256" key="1">
    <source>
        <dbReference type="SAM" id="MobiDB-lite"/>
    </source>
</evidence>
<name>A0A8J6BBY2_ELECQ</name>
<reference evidence="2" key="1">
    <citation type="thesis" date="2020" institute="ProQuest LLC" country="789 East Eisenhower Parkway, Ann Arbor, MI, USA">
        <title>Comparative Genomics and Chromosome Evolution.</title>
        <authorList>
            <person name="Mudd A.B."/>
        </authorList>
    </citation>
    <scope>NUCLEOTIDE SEQUENCE</scope>
    <source>
        <strain evidence="2">HN-11 Male</strain>
        <tissue evidence="2">Kidney and liver</tissue>
    </source>
</reference>
<dbReference type="EMBL" id="WNTK01013498">
    <property type="protein sequence ID" value="KAG9462109.1"/>
    <property type="molecule type" value="Genomic_DNA"/>
</dbReference>
<evidence type="ECO:0000313" key="3">
    <source>
        <dbReference type="Proteomes" id="UP000770717"/>
    </source>
</evidence>
<feature type="region of interest" description="Disordered" evidence="1">
    <location>
        <begin position="28"/>
        <end position="66"/>
    </location>
</feature>
<protein>
    <submittedName>
        <fullName evidence="2">Uncharacterized protein</fullName>
    </submittedName>
</protein>
<dbReference type="AlphaFoldDB" id="A0A8J6BBY2"/>
<sequence length="66" mass="7508">MWRCYMVECYDVSLFAQVDLSLDVLSPSASQEDPMCKRLKTSERPEERSLESTSSNEGSGWKCVVL</sequence>
<feature type="compositionally biased region" description="Basic and acidic residues" evidence="1">
    <location>
        <begin position="34"/>
        <end position="50"/>
    </location>
</feature>
<gene>
    <name evidence="2" type="ORF">GDO78_014890</name>
</gene>
<dbReference type="Proteomes" id="UP000770717">
    <property type="component" value="Unassembled WGS sequence"/>
</dbReference>
<keyword evidence="3" id="KW-1185">Reference proteome</keyword>
<proteinExistence type="predicted"/>
<comment type="caution">
    <text evidence="2">The sequence shown here is derived from an EMBL/GenBank/DDBJ whole genome shotgun (WGS) entry which is preliminary data.</text>
</comment>
<accession>A0A8J6BBY2</accession>
<evidence type="ECO:0000313" key="2">
    <source>
        <dbReference type="EMBL" id="KAG9462109.1"/>
    </source>
</evidence>
<dbReference type="OrthoDB" id="660555at2759"/>